<reference evidence="8" key="1">
    <citation type="submission" date="2020-10" db="EMBL/GenBank/DDBJ databases">
        <authorList>
            <person name="Gilroy R."/>
        </authorList>
    </citation>
    <scope>NUCLEOTIDE SEQUENCE</scope>
    <source>
        <strain evidence="8">ChiGjej1B1-1684</strain>
    </source>
</reference>
<dbReference type="PIRSF" id="PIRSF004762">
    <property type="entry name" value="CHP00423"/>
    <property type="match status" value="1"/>
</dbReference>
<dbReference type="SFLD" id="SFLDS00029">
    <property type="entry name" value="Radical_SAM"/>
    <property type="match status" value="1"/>
</dbReference>
<dbReference type="PANTHER" id="PTHR43726:SF1">
    <property type="entry name" value="BIOTIN SYNTHASE"/>
    <property type="match status" value="1"/>
</dbReference>
<evidence type="ECO:0000313" key="9">
    <source>
        <dbReference type="Proteomes" id="UP000824118"/>
    </source>
</evidence>
<dbReference type="Pfam" id="PF04055">
    <property type="entry name" value="Radical_SAM"/>
    <property type="match status" value="1"/>
</dbReference>
<feature type="binding site" evidence="5">
    <location>
        <position position="72"/>
    </location>
    <ligand>
        <name>[4Fe-4S] cluster</name>
        <dbReference type="ChEBI" id="CHEBI:49883"/>
        <note>4Fe-4S-S-AdoMet</note>
    </ligand>
</feature>
<dbReference type="SFLD" id="SFLDG01060">
    <property type="entry name" value="BATS_domain_containing"/>
    <property type="match status" value="1"/>
</dbReference>
<evidence type="ECO:0000256" key="4">
    <source>
        <dbReference type="ARBA" id="ARBA00023014"/>
    </source>
</evidence>
<gene>
    <name evidence="8" type="primary">hydE</name>
    <name evidence="8" type="ORF">IAD22_05335</name>
</gene>
<feature type="domain" description="Radical SAM core" evidence="7">
    <location>
        <begin position="58"/>
        <end position="280"/>
    </location>
</feature>
<dbReference type="AlphaFoldDB" id="A0A9D1LYN6"/>
<comment type="cofactor">
    <cofactor evidence="5">
        <name>[4Fe-4S] cluster</name>
        <dbReference type="ChEBI" id="CHEBI:49883"/>
    </cofactor>
    <text evidence="5">Binds 1 [4Fe-4S] cluster. The cluster is coordinated with 3 cysteines and an exchangeable S-adenosyl-L-methionine.</text>
</comment>
<dbReference type="PROSITE" id="PS51918">
    <property type="entry name" value="RADICAL_SAM"/>
    <property type="match status" value="1"/>
</dbReference>
<dbReference type="NCBIfam" id="TIGR03956">
    <property type="entry name" value="rSAM_HydE"/>
    <property type="match status" value="1"/>
</dbReference>
<dbReference type="PANTHER" id="PTHR43726">
    <property type="entry name" value="3-METHYLORNITHINE SYNTHASE"/>
    <property type="match status" value="1"/>
</dbReference>
<dbReference type="SMART" id="SM00729">
    <property type="entry name" value="Elp3"/>
    <property type="match status" value="1"/>
</dbReference>
<proteinExistence type="predicted"/>
<evidence type="ECO:0000256" key="3">
    <source>
        <dbReference type="ARBA" id="ARBA00023004"/>
    </source>
</evidence>
<dbReference type="InterPro" id="IPR013785">
    <property type="entry name" value="Aldolase_TIM"/>
</dbReference>
<reference evidence="8" key="2">
    <citation type="journal article" date="2021" name="PeerJ">
        <title>Extensive microbial diversity within the chicken gut microbiome revealed by metagenomics and culture.</title>
        <authorList>
            <person name="Gilroy R."/>
            <person name="Ravi A."/>
            <person name="Getino M."/>
            <person name="Pursley I."/>
            <person name="Horton D.L."/>
            <person name="Alikhan N.F."/>
            <person name="Baker D."/>
            <person name="Gharbi K."/>
            <person name="Hall N."/>
            <person name="Watson M."/>
            <person name="Adriaenssens E.M."/>
            <person name="Foster-Nyarko E."/>
            <person name="Jarju S."/>
            <person name="Secka A."/>
            <person name="Antonio M."/>
            <person name="Oren A."/>
            <person name="Chaudhuri R.R."/>
            <person name="La Ragione R."/>
            <person name="Hildebrand F."/>
            <person name="Pallen M.J."/>
        </authorList>
    </citation>
    <scope>NUCLEOTIDE SEQUENCE</scope>
    <source>
        <strain evidence="8">ChiGjej1B1-1684</strain>
    </source>
</reference>
<dbReference type="InterPro" id="IPR034422">
    <property type="entry name" value="HydE/PylB-like"/>
</dbReference>
<evidence type="ECO:0000256" key="1">
    <source>
        <dbReference type="ARBA" id="ARBA00022691"/>
    </source>
</evidence>
<feature type="binding site" evidence="5">
    <location>
        <position position="79"/>
    </location>
    <ligand>
        <name>[4Fe-4S] cluster</name>
        <dbReference type="ChEBI" id="CHEBI:49883"/>
        <note>4Fe-4S-S-AdoMet</note>
    </ligand>
</feature>
<feature type="binding site" evidence="6">
    <location>
        <position position="243"/>
    </location>
    <ligand>
        <name>S-adenosyl-L-methionine</name>
        <dbReference type="ChEBI" id="CHEBI:59789"/>
    </ligand>
</feature>
<evidence type="ECO:0000256" key="6">
    <source>
        <dbReference type="PIRSR" id="PIRSR004762-2"/>
    </source>
</evidence>
<sequence>MKDIRLIENLKNTIISLNKGEMPEASDLVLLLENYREPEIFGFARDLGREKALENYGNNVFIRGLIEVSNYCTKNCFYCGIRCGNKEAQRYRLDFEDIMNCCESGYNAGFRTFVMQGGEDPVFNDDFVCRTVAAIKNKYPDCAVTLSLGERSYSSYKLLKEAGADRYLLRHETATKEHYEKLHPKSSSFENRMECLYYLKELGYQTGAGFMVGSPWQTMENLANDLIFLKEFQPHMVGIGPFLPHSQTPFRDFPKGSAELTLFILSLVRIMLPKVLLPATTALGTREEGGRERGILHGANVIMPNLSPVEVRKKYMLYDNKLSSGAEASEGLEILRKSLEKIGYEIPVSRGDCLK</sequence>
<dbReference type="GO" id="GO:0051539">
    <property type="term" value="F:4 iron, 4 sulfur cluster binding"/>
    <property type="evidence" value="ECO:0007669"/>
    <property type="project" value="UniProtKB-KW"/>
</dbReference>
<dbReference type="SFLD" id="SFLDF00348">
    <property type="entry name" value="FeFe_hydrogenase_maturase_(Hyd"/>
    <property type="match status" value="1"/>
</dbReference>
<dbReference type="SUPFAM" id="SSF102114">
    <property type="entry name" value="Radical SAM enzymes"/>
    <property type="match status" value="1"/>
</dbReference>
<protein>
    <submittedName>
        <fullName evidence="8">[FeFe] hydrogenase H-cluster radical SAM maturase HydE</fullName>
    </submittedName>
</protein>
<dbReference type="InterPro" id="IPR058240">
    <property type="entry name" value="rSAM_sf"/>
</dbReference>
<keyword evidence="5" id="KW-0004">4Fe-4S</keyword>
<dbReference type="CDD" id="cd01335">
    <property type="entry name" value="Radical_SAM"/>
    <property type="match status" value="1"/>
</dbReference>
<dbReference type="GO" id="GO:0046872">
    <property type="term" value="F:metal ion binding"/>
    <property type="evidence" value="ECO:0007669"/>
    <property type="project" value="UniProtKB-KW"/>
</dbReference>
<keyword evidence="1 5" id="KW-0949">S-adenosyl-L-methionine</keyword>
<name>A0A9D1LYN6_9FIRM</name>
<organism evidence="8 9">
    <name type="scientific">Candidatus Limousia pullorum</name>
    <dbReference type="NCBI Taxonomy" id="2840860"/>
    <lineage>
        <taxon>Bacteria</taxon>
        <taxon>Bacillati</taxon>
        <taxon>Bacillota</taxon>
        <taxon>Clostridia</taxon>
        <taxon>Eubacteriales</taxon>
        <taxon>Oscillospiraceae</taxon>
        <taxon>Oscillospiraceae incertae sedis</taxon>
        <taxon>Candidatus Limousia</taxon>
    </lineage>
</organism>
<keyword evidence="3 5" id="KW-0408">Iron</keyword>
<evidence type="ECO:0000256" key="5">
    <source>
        <dbReference type="PIRSR" id="PIRSR004762-1"/>
    </source>
</evidence>
<feature type="binding site" evidence="6">
    <location>
        <position position="172"/>
    </location>
    <ligand>
        <name>S-adenosyl-L-methionine</name>
        <dbReference type="ChEBI" id="CHEBI:59789"/>
    </ligand>
</feature>
<keyword evidence="4 5" id="KW-0411">Iron-sulfur</keyword>
<dbReference type="InterPro" id="IPR007197">
    <property type="entry name" value="rSAM"/>
</dbReference>
<feature type="binding site" evidence="6">
    <location>
        <position position="192"/>
    </location>
    <ligand>
        <name>S-adenosyl-L-methionine</name>
        <dbReference type="ChEBI" id="CHEBI:59789"/>
    </ligand>
</feature>
<evidence type="ECO:0000259" key="7">
    <source>
        <dbReference type="PROSITE" id="PS51918"/>
    </source>
</evidence>
<evidence type="ECO:0000313" key="8">
    <source>
        <dbReference type="EMBL" id="HIU50416.1"/>
    </source>
</evidence>
<dbReference type="EMBL" id="DVNG01000080">
    <property type="protein sequence ID" value="HIU50416.1"/>
    <property type="molecule type" value="Genomic_DNA"/>
</dbReference>
<feature type="binding site" evidence="6">
    <location>
        <position position="147"/>
    </location>
    <ligand>
        <name>(3R)-3-methyl-D-ornithine</name>
        <dbReference type="ChEBI" id="CHEBI:64642"/>
    </ligand>
</feature>
<keyword evidence="2" id="KW-0479">Metal-binding</keyword>
<evidence type="ECO:0000256" key="2">
    <source>
        <dbReference type="ARBA" id="ARBA00022723"/>
    </source>
</evidence>
<dbReference type="InterPro" id="IPR024021">
    <property type="entry name" value="FeFe-hyd_HydE_rSAM"/>
</dbReference>
<dbReference type="GO" id="GO:0016740">
    <property type="term" value="F:transferase activity"/>
    <property type="evidence" value="ECO:0007669"/>
    <property type="project" value="TreeGrafter"/>
</dbReference>
<dbReference type="Gene3D" id="3.20.20.70">
    <property type="entry name" value="Aldolase class I"/>
    <property type="match status" value="1"/>
</dbReference>
<dbReference type="InterPro" id="IPR006638">
    <property type="entry name" value="Elp3/MiaA/NifB-like_rSAM"/>
</dbReference>
<dbReference type="Proteomes" id="UP000824118">
    <property type="component" value="Unassembled WGS sequence"/>
</dbReference>
<feature type="binding site" evidence="5">
    <location>
        <position position="76"/>
    </location>
    <ligand>
        <name>[4Fe-4S] cluster</name>
        <dbReference type="ChEBI" id="CHEBI:49883"/>
        <note>4Fe-4S-S-AdoMet</note>
    </ligand>
</feature>
<comment type="caution">
    <text evidence="8">The sequence shown here is derived from an EMBL/GenBank/DDBJ whole genome shotgun (WGS) entry which is preliminary data.</text>
</comment>
<accession>A0A9D1LYN6</accession>
<dbReference type="SFLD" id="SFLDG01280">
    <property type="entry name" value="HydE/PylB-like"/>
    <property type="match status" value="1"/>
</dbReference>